<organism evidence="4 5">
    <name type="scientific">Uliginosibacterium silvisoli</name>
    <dbReference type="NCBI Taxonomy" id="3114758"/>
    <lineage>
        <taxon>Bacteria</taxon>
        <taxon>Pseudomonadati</taxon>
        <taxon>Pseudomonadota</taxon>
        <taxon>Betaproteobacteria</taxon>
        <taxon>Rhodocyclales</taxon>
        <taxon>Zoogloeaceae</taxon>
        <taxon>Uliginosibacterium</taxon>
    </lineage>
</organism>
<dbReference type="Proteomes" id="UP001331561">
    <property type="component" value="Unassembled WGS sequence"/>
</dbReference>
<evidence type="ECO:0000256" key="1">
    <source>
        <dbReference type="ARBA" id="ARBA00012404"/>
    </source>
</evidence>
<evidence type="ECO:0000313" key="4">
    <source>
        <dbReference type="EMBL" id="MEC5384758.1"/>
    </source>
</evidence>
<dbReference type="InterPro" id="IPR002701">
    <property type="entry name" value="CM_II_prokaryot"/>
</dbReference>
<sequence>MTELEALRQEIDGIDARIVALLGERFACTDKVGHLKSTHQLPAVDAAREARQMARFETLANEHALKPELVQRLFRLIVDEVVDKHKKLGAAD</sequence>
<comment type="caution">
    <text evidence="4">The sequence shown here is derived from an EMBL/GenBank/DDBJ whole genome shotgun (WGS) entry which is preliminary data.</text>
</comment>
<dbReference type="PANTHER" id="PTHR38041:SF1">
    <property type="entry name" value="CHORISMATE MUTASE"/>
    <property type="match status" value="1"/>
</dbReference>
<feature type="domain" description="Chorismate mutase" evidence="3">
    <location>
        <begin position="1"/>
        <end position="89"/>
    </location>
</feature>
<dbReference type="InterPro" id="IPR051331">
    <property type="entry name" value="Chorismate_mutase-related"/>
</dbReference>
<dbReference type="Pfam" id="PF01817">
    <property type="entry name" value="CM_2"/>
    <property type="match status" value="1"/>
</dbReference>
<evidence type="ECO:0000256" key="2">
    <source>
        <dbReference type="ARBA" id="ARBA00023235"/>
    </source>
</evidence>
<dbReference type="PANTHER" id="PTHR38041">
    <property type="entry name" value="CHORISMATE MUTASE"/>
    <property type="match status" value="1"/>
</dbReference>
<dbReference type="SMART" id="SM00830">
    <property type="entry name" value="CM_2"/>
    <property type="match status" value="1"/>
</dbReference>
<evidence type="ECO:0000259" key="3">
    <source>
        <dbReference type="PROSITE" id="PS51168"/>
    </source>
</evidence>
<keyword evidence="2 4" id="KW-0413">Isomerase</keyword>
<dbReference type="EMBL" id="JAYXHS010000001">
    <property type="protein sequence ID" value="MEC5384758.1"/>
    <property type="molecule type" value="Genomic_DNA"/>
</dbReference>
<dbReference type="EC" id="5.4.99.5" evidence="1"/>
<keyword evidence="5" id="KW-1185">Reference proteome</keyword>
<proteinExistence type="predicted"/>
<dbReference type="Gene3D" id="1.20.59.10">
    <property type="entry name" value="Chorismate mutase"/>
    <property type="match status" value="1"/>
</dbReference>
<dbReference type="InterPro" id="IPR036979">
    <property type="entry name" value="CM_dom_sf"/>
</dbReference>
<dbReference type="SUPFAM" id="SSF48600">
    <property type="entry name" value="Chorismate mutase II"/>
    <property type="match status" value="1"/>
</dbReference>
<dbReference type="PROSITE" id="PS51168">
    <property type="entry name" value="CHORISMATE_MUT_2"/>
    <property type="match status" value="1"/>
</dbReference>
<dbReference type="GO" id="GO:0004106">
    <property type="term" value="F:chorismate mutase activity"/>
    <property type="evidence" value="ECO:0007669"/>
    <property type="project" value="UniProtKB-EC"/>
</dbReference>
<evidence type="ECO:0000313" key="5">
    <source>
        <dbReference type="Proteomes" id="UP001331561"/>
    </source>
</evidence>
<gene>
    <name evidence="4" type="ORF">VVD49_03435</name>
</gene>
<dbReference type="InterPro" id="IPR036263">
    <property type="entry name" value="Chorismate_II_sf"/>
</dbReference>
<accession>A0ABU6JZ31</accession>
<dbReference type="RefSeq" id="WP_327597727.1">
    <property type="nucleotide sequence ID" value="NZ_JAYXHS010000001.1"/>
</dbReference>
<reference evidence="4 5" key="1">
    <citation type="submission" date="2024-01" db="EMBL/GenBank/DDBJ databases">
        <title>Uliginosibacterium soil sp. nov.</title>
        <authorList>
            <person name="Lv Y."/>
        </authorList>
    </citation>
    <scope>NUCLEOTIDE SEQUENCE [LARGE SCALE GENOMIC DNA]</scope>
    <source>
        <strain evidence="4 5">H3</strain>
    </source>
</reference>
<name>A0ABU6JZ31_9RHOO</name>
<protein>
    <recommendedName>
        <fullName evidence="1">chorismate mutase</fullName>
        <ecNumber evidence="1">5.4.99.5</ecNumber>
    </recommendedName>
</protein>